<dbReference type="SMR" id="A0A1L4BJ31"/>
<keyword evidence="7" id="KW-0407">Ion channel</keyword>
<keyword evidence="6" id="KW-0732">Signal</keyword>
<dbReference type="SUPFAM" id="SSF57095">
    <property type="entry name" value="Scorpion toxin-like"/>
    <property type="match status" value="1"/>
</dbReference>
<dbReference type="GO" id="GO:0005576">
    <property type="term" value="C:extracellular region"/>
    <property type="evidence" value="ECO:0007669"/>
    <property type="project" value="UniProtKB-SubCell"/>
</dbReference>
<dbReference type="Pfam" id="PF00451">
    <property type="entry name" value="Toxin_2"/>
    <property type="match status" value="1"/>
</dbReference>
<feature type="signal peptide" evidence="6">
    <location>
        <begin position="1"/>
        <end position="21"/>
    </location>
</feature>
<dbReference type="GO" id="GO:0034220">
    <property type="term" value="P:monoatomic ion transmembrane transport"/>
    <property type="evidence" value="ECO:0007669"/>
    <property type="project" value="UniProtKB-KW"/>
</dbReference>
<comment type="similarity">
    <text evidence="2">Belongs to the short scorpion toxin superfamily. Potassium channel inhibitor family. Alpha-KTx 06 subfamily.</text>
</comment>
<organism evidence="7">
    <name type="scientific">Hemiscorpius lepturus</name>
    <name type="common">Scorpion</name>
    <dbReference type="NCBI Taxonomy" id="520031"/>
    <lineage>
        <taxon>Eukaryota</taxon>
        <taxon>Metazoa</taxon>
        <taxon>Ecdysozoa</taxon>
        <taxon>Arthropoda</taxon>
        <taxon>Chelicerata</taxon>
        <taxon>Arachnida</taxon>
        <taxon>Scorpiones</taxon>
        <taxon>Iurida</taxon>
        <taxon>Scorpionoidea</taxon>
        <taxon>Hemiscorpiidae</taxon>
    </lineage>
</organism>
<feature type="chain" id="PRO_5012024141" evidence="6">
    <location>
        <begin position="22"/>
        <end position="63"/>
    </location>
</feature>
<dbReference type="EMBL" id="KX874532">
    <property type="protein sequence ID" value="API81320.1"/>
    <property type="molecule type" value="mRNA"/>
</dbReference>
<reference evidence="7" key="1">
    <citation type="journal article" date="2016" name="Toxicon">
        <title>The first report on transcriptome analysis of the venom gland of Iranian scorpion, Hemiscorpius lepturus.</title>
        <authorList>
            <person name="Kazemi-Lomedasht F."/>
            <person name="Khalaj V."/>
            <person name="Bagheri K.P."/>
            <person name="Behdani M."/>
            <person name="Shahbazzadeh D."/>
        </authorList>
    </citation>
    <scope>NUCLEOTIDE SEQUENCE</scope>
    <source>
        <strain evidence="7">HLKTx2</strain>
        <tissue evidence="7">Venom gland</tissue>
    </source>
</reference>
<dbReference type="InterPro" id="IPR036574">
    <property type="entry name" value="Scorpion_toxin-like_sf"/>
</dbReference>
<evidence type="ECO:0000256" key="4">
    <source>
        <dbReference type="ARBA" id="ARBA00022656"/>
    </source>
</evidence>
<dbReference type="InterPro" id="IPR001947">
    <property type="entry name" value="Scorpion_toxinS_K_inh"/>
</dbReference>
<dbReference type="PROSITE" id="PS01138">
    <property type="entry name" value="SCORP_SHORT_TOXIN"/>
    <property type="match status" value="1"/>
</dbReference>
<dbReference type="AlphaFoldDB" id="A0A1L4BJ31"/>
<proteinExistence type="evidence at transcript level"/>
<keyword evidence="7" id="KW-0813">Transport</keyword>
<protein>
    <submittedName>
        <fullName evidence="7">Potassium channel toxin</fullName>
    </submittedName>
</protein>
<evidence type="ECO:0000256" key="1">
    <source>
        <dbReference type="ARBA" id="ARBA00004613"/>
    </source>
</evidence>
<evidence type="ECO:0000256" key="6">
    <source>
        <dbReference type="SAM" id="SignalP"/>
    </source>
</evidence>
<comment type="subcellular location">
    <subcellularLocation>
        <location evidence="1">Secreted</location>
    </subcellularLocation>
</comment>
<evidence type="ECO:0000256" key="3">
    <source>
        <dbReference type="ARBA" id="ARBA00022525"/>
    </source>
</evidence>
<keyword evidence="3" id="KW-0964">Secreted</keyword>
<keyword evidence="7" id="KW-0406">Ion transport</keyword>
<keyword evidence="5" id="KW-1015">Disulfide bond</keyword>
<dbReference type="GO" id="GO:0008200">
    <property type="term" value="F:ion channel inhibitor activity"/>
    <property type="evidence" value="ECO:0007669"/>
    <property type="project" value="InterPro"/>
</dbReference>
<dbReference type="Gene3D" id="3.30.30.10">
    <property type="entry name" value="Knottin, scorpion toxin-like"/>
    <property type="match status" value="1"/>
</dbReference>
<name>A0A1L4BJ31_HEMLE</name>
<evidence type="ECO:0000313" key="7">
    <source>
        <dbReference type="EMBL" id="API81320.1"/>
    </source>
</evidence>
<evidence type="ECO:0000256" key="5">
    <source>
        <dbReference type="ARBA" id="ARBA00023157"/>
    </source>
</evidence>
<keyword evidence="4" id="KW-0800">Toxin</keyword>
<sequence>MNSKAAFLFLLLTVMMLANDARVNPSAIECEVTSDCYKPCGKAYNCERAKCMNRICNCYANCP</sequence>
<accession>A0A1L4BJ31</accession>
<evidence type="ECO:0000256" key="2">
    <source>
        <dbReference type="ARBA" id="ARBA00011042"/>
    </source>
</evidence>
<dbReference type="GO" id="GO:0090729">
    <property type="term" value="F:toxin activity"/>
    <property type="evidence" value="ECO:0007669"/>
    <property type="project" value="UniProtKB-KW"/>
</dbReference>